<keyword evidence="2" id="KW-0479">Metal-binding</keyword>
<evidence type="ECO:0000313" key="4">
    <source>
        <dbReference type="Proteomes" id="UP001432075"/>
    </source>
</evidence>
<keyword evidence="2" id="KW-0503">Monooxygenase</keyword>
<dbReference type="Pfam" id="PF00067">
    <property type="entry name" value="p450"/>
    <property type="match status" value="1"/>
</dbReference>
<dbReference type="Proteomes" id="UP001432075">
    <property type="component" value="Plasmid unnamed1"/>
</dbReference>
<keyword evidence="2" id="KW-0349">Heme</keyword>
<dbReference type="InterPro" id="IPR017972">
    <property type="entry name" value="Cyt_P450_CS"/>
</dbReference>
<dbReference type="EMBL" id="CP108058">
    <property type="protein sequence ID" value="WUO51380.1"/>
    <property type="molecule type" value="Genomic_DNA"/>
</dbReference>
<keyword evidence="2" id="KW-0560">Oxidoreductase</keyword>
<gene>
    <name evidence="3" type="ORF">OHU17_36580</name>
</gene>
<evidence type="ECO:0000313" key="3">
    <source>
        <dbReference type="EMBL" id="WUO51380.1"/>
    </source>
</evidence>
<keyword evidence="4" id="KW-1185">Reference proteome</keyword>
<evidence type="ECO:0000256" key="2">
    <source>
        <dbReference type="RuleBase" id="RU000461"/>
    </source>
</evidence>
<evidence type="ECO:0000256" key="1">
    <source>
        <dbReference type="ARBA" id="ARBA00010617"/>
    </source>
</evidence>
<keyword evidence="2" id="KW-0408">Iron</keyword>
<dbReference type="PANTHER" id="PTHR46696:SF1">
    <property type="entry name" value="CYTOCHROME P450 YJIB-RELATED"/>
    <property type="match status" value="1"/>
</dbReference>
<keyword evidence="3" id="KW-0614">Plasmid</keyword>
<dbReference type="PROSITE" id="PS00086">
    <property type="entry name" value="CYTOCHROME_P450"/>
    <property type="match status" value="1"/>
</dbReference>
<dbReference type="PRINTS" id="PR00359">
    <property type="entry name" value="BP450"/>
</dbReference>
<geneLocation type="plasmid" evidence="3 4">
    <name>unnamed1</name>
</geneLocation>
<dbReference type="InterPro" id="IPR001128">
    <property type="entry name" value="Cyt_P450"/>
</dbReference>
<dbReference type="RefSeq" id="WP_124291028.1">
    <property type="nucleotide sequence ID" value="NZ_CP108058.1"/>
</dbReference>
<proteinExistence type="inferred from homology"/>
<sequence length="406" mass="42760">MPAPTLEELAPAGSDLTADPHPALAALRERGRVHRVHVPGTGDVWLVLGRDEVRAALTDQRLRNDVRHSATWESDGGHAIGLNMLQTDAPRHTRLRALVAREFTAGRVEALRPRVQRIADALLDALPPAGGFDLVAGYALPLPLTVICELLGVPAGDRHLFHTWSAELVAPSSPAAAAAAGAEMTAYFASLITAKTLDPGTDLMSALVLAPAGEEGLSPGELLGMAFLLLVAGHETTVNLISGGVLSLLRHPDQLAALRADPGLLAGAVEEMLRHDGPVTAAAFRHAAEPLEIAGVRIPAGDSVMLSLASASRDPAHFPDPDRFDIRRPARGHLAFGHGVHHCLGAPLARLEGRIALATLLRRLPDLTLATDPDSVERRPGAMLRGVAALPVSWSHTLPAHPPTTP</sequence>
<name>A0ABZ1RYZ1_9ACTN</name>
<reference evidence="3" key="1">
    <citation type="submission" date="2022-10" db="EMBL/GenBank/DDBJ databases">
        <title>The complete genomes of actinobacterial strains from the NBC collection.</title>
        <authorList>
            <person name="Joergensen T.S."/>
            <person name="Alvarez Arevalo M."/>
            <person name="Sterndorff E.B."/>
            <person name="Faurdal D."/>
            <person name="Vuksanovic O."/>
            <person name="Mourched A.-S."/>
            <person name="Charusanti P."/>
            <person name="Shaw S."/>
            <person name="Blin K."/>
            <person name="Weber T."/>
        </authorList>
    </citation>
    <scope>NUCLEOTIDE SEQUENCE</scope>
    <source>
        <strain evidence="3">NBC_00283</strain>
        <plasmid evidence="3">unnamed1</plasmid>
    </source>
</reference>
<dbReference type="InterPro" id="IPR036396">
    <property type="entry name" value="Cyt_P450_sf"/>
</dbReference>
<dbReference type="InterPro" id="IPR002397">
    <property type="entry name" value="Cyt_P450_B"/>
</dbReference>
<dbReference type="SUPFAM" id="SSF48264">
    <property type="entry name" value="Cytochrome P450"/>
    <property type="match status" value="1"/>
</dbReference>
<dbReference type="CDD" id="cd11029">
    <property type="entry name" value="CYP107-like"/>
    <property type="match status" value="1"/>
</dbReference>
<protein>
    <submittedName>
        <fullName evidence="3">Cytochrome P450</fullName>
    </submittedName>
</protein>
<organism evidence="3 4">
    <name type="scientific">Streptomyces goshikiensis</name>
    <dbReference type="NCBI Taxonomy" id="1942"/>
    <lineage>
        <taxon>Bacteria</taxon>
        <taxon>Bacillati</taxon>
        <taxon>Actinomycetota</taxon>
        <taxon>Actinomycetes</taxon>
        <taxon>Kitasatosporales</taxon>
        <taxon>Streptomycetaceae</taxon>
        <taxon>Streptomyces</taxon>
    </lineage>
</organism>
<comment type="similarity">
    <text evidence="1 2">Belongs to the cytochrome P450 family.</text>
</comment>
<dbReference type="Gene3D" id="1.10.630.10">
    <property type="entry name" value="Cytochrome P450"/>
    <property type="match status" value="1"/>
</dbReference>
<accession>A0ABZ1RYZ1</accession>
<dbReference type="PANTHER" id="PTHR46696">
    <property type="entry name" value="P450, PUTATIVE (EUROFUNG)-RELATED"/>
    <property type="match status" value="1"/>
</dbReference>